<comment type="caution">
    <text evidence="4">The sequence shown here is derived from an EMBL/GenBank/DDBJ whole genome shotgun (WGS) entry which is preliminary data.</text>
</comment>
<proteinExistence type="predicted"/>
<dbReference type="SMART" id="SM00387">
    <property type="entry name" value="HATPase_c"/>
    <property type="match status" value="1"/>
</dbReference>
<name>A0A3S3YPK3_9SPHI</name>
<gene>
    <name evidence="4" type="ORF">EPL05_21770</name>
</gene>
<dbReference type="PANTHER" id="PTHR43547">
    <property type="entry name" value="TWO-COMPONENT HISTIDINE KINASE"/>
    <property type="match status" value="1"/>
</dbReference>
<dbReference type="Pfam" id="PF02518">
    <property type="entry name" value="HATPase_c"/>
    <property type="match status" value="1"/>
</dbReference>
<dbReference type="GO" id="GO:0005524">
    <property type="term" value="F:ATP binding"/>
    <property type="evidence" value="ECO:0007669"/>
    <property type="project" value="UniProtKB-KW"/>
</dbReference>
<dbReference type="InterPro" id="IPR005467">
    <property type="entry name" value="His_kinase_dom"/>
</dbReference>
<dbReference type="RefSeq" id="WP_128536105.1">
    <property type="nucleotide sequence ID" value="NZ_SBIW01000024.1"/>
</dbReference>
<evidence type="ECO:0000313" key="5">
    <source>
        <dbReference type="Proteomes" id="UP000286701"/>
    </source>
</evidence>
<evidence type="ECO:0000313" key="4">
    <source>
        <dbReference type="EMBL" id="RWY47475.1"/>
    </source>
</evidence>
<dbReference type="EMBL" id="SBIW01000024">
    <property type="protein sequence ID" value="RWY47475.1"/>
    <property type="molecule type" value="Genomic_DNA"/>
</dbReference>
<dbReference type="GO" id="GO:0000155">
    <property type="term" value="F:phosphorelay sensor kinase activity"/>
    <property type="evidence" value="ECO:0007669"/>
    <property type="project" value="TreeGrafter"/>
</dbReference>
<keyword evidence="4" id="KW-0547">Nucleotide-binding</keyword>
<protein>
    <submittedName>
        <fullName evidence="4">ATP-binding protein</fullName>
    </submittedName>
</protein>
<keyword evidence="2" id="KW-0175">Coiled coil</keyword>
<evidence type="ECO:0000256" key="1">
    <source>
        <dbReference type="ARBA" id="ARBA00022553"/>
    </source>
</evidence>
<feature type="coiled-coil region" evidence="2">
    <location>
        <begin position="496"/>
        <end position="600"/>
    </location>
</feature>
<dbReference type="PANTHER" id="PTHR43547:SF2">
    <property type="entry name" value="HYBRID SIGNAL TRANSDUCTION HISTIDINE KINASE C"/>
    <property type="match status" value="1"/>
</dbReference>
<accession>A0A3S3YPK3</accession>
<dbReference type="Proteomes" id="UP000286701">
    <property type="component" value="Unassembled WGS sequence"/>
</dbReference>
<evidence type="ECO:0000256" key="2">
    <source>
        <dbReference type="SAM" id="Coils"/>
    </source>
</evidence>
<dbReference type="Gene3D" id="3.30.565.10">
    <property type="entry name" value="Histidine kinase-like ATPase, C-terminal domain"/>
    <property type="match status" value="2"/>
</dbReference>
<sequence>MADELEFRISSGLKNIIGKDLITDDFIAVFELVKNSYDAHADKVSITFEDDKIIILDTGKGMSLQDIKEKWLFVAYSAKRDGEEDEEFEDLNSDYREKIKAKRYYAGAKGIGRFSCDRLGLSLVLTTKKIGENSIEQLKIDWGKFEEDSKEEFVNIKVDHDTLDKYPLLKIENGTVLEIMGLQTPWPRQKLQNLKYSLEKLINPFGSLDKKNNDPFSIDITCKREEKADLKEEFLRDRINGRIENFIFETLNVKTTQIKTIIKKDWITTILIDRGTPIYEIREQNKKYSLLEDVIFHLFFLNTSAKNNFSRQMGLQPVNFGSVFLFKNGFRVYPFGNSGDDSLGIDQRHQQKFKGRLGSRDLLGRIELFTDNSPQFKEVSSRDGGLVETEGYSQLIASFYDKCLKRLERYVVDVQWAYSIDSNLREDKESDDISVISKSVGGRYLLGDIIKKLADNKDVEILSYNKDLVNIINEKLDNIPPEVFRDLTKIADKTNDQDFKDQISQAEKKYNTLLKEKEDALRRAIEEEELRIKAQEDARKAEEARKIEEDRRKKADEARKLAEIEAKEKELQRREEEIKRKEAEQRAAEAQKAKVTAETSLKYEKDKNTYLNATRKTLSDDAEELIHSIKVSAIGIDASLEALIRKIASGLKDDAVLLEEISHIKFIVEKVMKLSKLITKSNFKADQENKKVNVVEFVSEYITTYSFAYQDKIKIEFKSTSEFITRLSLLDLSIVIDNLISNSVKANADQILIEAIVKGSQLILSFSDNGKGVAEDFVNNPNLLFQLGSKTDVEGSGIGLYSVKRKMGEMYGDVRFAGNGKQLKGATFNLIFN</sequence>
<feature type="domain" description="Histidine kinase" evidence="3">
    <location>
        <begin position="624"/>
        <end position="833"/>
    </location>
</feature>
<keyword evidence="5" id="KW-1185">Reference proteome</keyword>
<organism evidence="4 5">
    <name type="scientific">Mucilaginibacter gilvus</name>
    <dbReference type="NCBI Taxonomy" id="2305909"/>
    <lineage>
        <taxon>Bacteria</taxon>
        <taxon>Pseudomonadati</taxon>
        <taxon>Bacteroidota</taxon>
        <taxon>Sphingobacteriia</taxon>
        <taxon>Sphingobacteriales</taxon>
        <taxon>Sphingobacteriaceae</taxon>
        <taxon>Mucilaginibacter</taxon>
    </lineage>
</organism>
<keyword evidence="4" id="KW-0067">ATP-binding</keyword>
<reference evidence="4 5" key="1">
    <citation type="submission" date="2019-01" db="EMBL/GenBank/DDBJ databases">
        <title>Mucilaginibacter antarcticum sp. nov., isolated from antarctic soil.</title>
        <authorList>
            <person name="Yan Y.-Q."/>
            <person name="Du Z.-J."/>
        </authorList>
    </citation>
    <scope>NUCLEOTIDE SEQUENCE [LARGE SCALE GENOMIC DNA]</scope>
    <source>
        <strain evidence="4 5">F01003</strain>
    </source>
</reference>
<dbReference type="InterPro" id="IPR036890">
    <property type="entry name" value="HATPase_C_sf"/>
</dbReference>
<evidence type="ECO:0000259" key="3">
    <source>
        <dbReference type="PROSITE" id="PS50109"/>
    </source>
</evidence>
<dbReference type="Pfam" id="PF13589">
    <property type="entry name" value="HATPase_c_3"/>
    <property type="match status" value="1"/>
</dbReference>
<dbReference type="OrthoDB" id="9816482at2"/>
<dbReference type="SUPFAM" id="SSF55874">
    <property type="entry name" value="ATPase domain of HSP90 chaperone/DNA topoisomerase II/histidine kinase"/>
    <property type="match status" value="2"/>
</dbReference>
<dbReference type="InterPro" id="IPR003594">
    <property type="entry name" value="HATPase_dom"/>
</dbReference>
<dbReference type="AlphaFoldDB" id="A0A3S3YPK3"/>
<keyword evidence="1" id="KW-0597">Phosphoprotein</keyword>
<dbReference type="PROSITE" id="PS50109">
    <property type="entry name" value="HIS_KIN"/>
    <property type="match status" value="1"/>
</dbReference>